<sequence length="159" mass="17351">MLATASLGCMCTVVGLLLPPADLRSSVLDSVNLRLRLLSEPQNPVARPIRYLRLQYLRPPLAWSRLQPRSAAELNIPTLYHPRCSQSLPAYPVLASPRSALSARSTVSHWRLSPSQTNVGSRSRPAATCNNLDVMSVKRAKLCKVAGSLTAAMILQLQP</sequence>
<evidence type="ECO:0000313" key="2">
    <source>
        <dbReference type="EMBL" id="KAE9354321.1"/>
    </source>
</evidence>
<comment type="caution">
    <text evidence="2">The sequence shown here is derived from an EMBL/GenBank/DDBJ whole genome shotgun (WGS) entry which is preliminary data.</text>
</comment>
<feature type="chain" id="PRO_5026231868" description="RxLR effector protein" evidence="1">
    <location>
        <begin position="24"/>
        <end position="159"/>
    </location>
</feature>
<proteinExistence type="predicted"/>
<feature type="signal peptide" evidence="1">
    <location>
        <begin position="1"/>
        <end position="23"/>
    </location>
</feature>
<dbReference type="EMBL" id="QXFY01000157">
    <property type="protein sequence ID" value="KAE9354321.1"/>
    <property type="molecule type" value="Genomic_DNA"/>
</dbReference>
<protein>
    <recommendedName>
        <fullName evidence="4">RxLR effector protein</fullName>
    </recommendedName>
</protein>
<evidence type="ECO:0008006" key="4">
    <source>
        <dbReference type="Google" id="ProtNLM"/>
    </source>
</evidence>
<gene>
    <name evidence="2" type="ORF">PF008_g4578</name>
</gene>
<keyword evidence="1" id="KW-0732">Signal</keyword>
<accession>A0A6G0SBX5</accession>
<evidence type="ECO:0000256" key="1">
    <source>
        <dbReference type="SAM" id="SignalP"/>
    </source>
</evidence>
<dbReference type="AlphaFoldDB" id="A0A6G0SBX5"/>
<organism evidence="2 3">
    <name type="scientific">Phytophthora fragariae</name>
    <dbReference type="NCBI Taxonomy" id="53985"/>
    <lineage>
        <taxon>Eukaryota</taxon>
        <taxon>Sar</taxon>
        <taxon>Stramenopiles</taxon>
        <taxon>Oomycota</taxon>
        <taxon>Peronosporomycetes</taxon>
        <taxon>Peronosporales</taxon>
        <taxon>Peronosporaceae</taxon>
        <taxon>Phytophthora</taxon>
    </lineage>
</organism>
<name>A0A6G0SBX5_9STRA</name>
<reference evidence="2 3" key="1">
    <citation type="submission" date="2018-09" db="EMBL/GenBank/DDBJ databases">
        <title>Genomic investigation of the strawberry pathogen Phytophthora fragariae indicates pathogenicity is determined by transcriptional variation in three key races.</title>
        <authorList>
            <person name="Adams T.M."/>
            <person name="Armitage A.D."/>
            <person name="Sobczyk M.K."/>
            <person name="Bates H.J."/>
            <person name="Dunwell J.M."/>
            <person name="Nellist C.F."/>
            <person name="Harrison R.J."/>
        </authorList>
    </citation>
    <scope>NUCLEOTIDE SEQUENCE [LARGE SCALE GENOMIC DNA]</scope>
    <source>
        <strain evidence="2 3">NOV-77</strain>
    </source>
</reference>
<dbReference type="Proteomes" id="UP000486351">
    <property type="component" value="Unassembled WGS sequence"/>
</dbReference>
<evidence type="ECO:0000313" key="3">
    <source>
        <dbReference type="Proteomes" id="UP000486351"/>
    </source>
</evidence>